<dbReference type="HAMAP" id="MF_02040">
    <property type="entry name" value="Mrp_NBP35"/>
    <property type="match status" value="1"/>
</dbReference>
<comment type="similarity">
    <text evidence="6">Belongs to the Mrp/NBP35 ATP-binding proteins family.</text>
</comment>
<dbReference type="GO" id="GO:0051539">
    <property type="term" value="F:4 iron, 4 sulfur cluster binding"/>
    <property type="evidence" value="ECO:0007669"/>
    <property type="project" value="TreeGrafter"/>
</dbReference>
<evidence type="ECO:0000256" key="3">
    <source>
        <dbReference type="ARBA" id="ARBA00022840"/>
    </source>
</evidence>
<keyword evidence="2 6" id="KW-0547">Nucleotide-binding</keyword>
<organism evidence="7">
    <name type="scientific">uncultured spirochete</name>
    <dbReference type="NCBI Taxonomy" id="156406"/>
    <lineage>
        <taxon>Bacteria</taxon>
        <taxon>Pseudomonadati</taxon>
        <taxon>Spirochaetota</taxon>
        <taxon>Spirochaetia</taxon>
        <taxon>Spirochaetales</taxon>
        <taxon>environmental samples</taxon>
    </lineage>
</organism>
<dbReference type="GO" id="GO:0140663">
    <property type="term" value="F:ATP-dependent FeS chaperone activity"/>
    <property type="evidence" value="ECO:0007669"/>
    <property type="project" value="InterPro"/>
</dbReference>
<name>A0A3P3XS23_9SPIR</name>
<dbReference type="InterPro" id="IPR027417">
    <property type="entry name" value="P-loop_NTPase"/>
</dbReference>
<evidence type="ECO:0000256" key="5">
    <source>
        <dbReference type="ARBA" id="ARBA00023014"/>
    </source>
</evidence>
<dbReference type="Pfam" id="PF10609">
    <property type="entry name" value="ParA"/>
    <property type="match status" value="1"/>
</dbReference>
<evidence type="ECO:0000256" key="4">
    <source>
        <dbReference type="ARBA" id="ARBA00023004"/>
    </source>
</evidence>
<dbReference type="InterPro" id="IPR000808">
    <property type="entry name" value="Mrp-like_CS"/>
</dbReference>
<keyword evidence="4 6" id="KW-0408">Iron</keyword>
<sequence>MSLIPEKKQNPSVKRVVGVVSGKGGVGKSMVASLLAESFASRGLKVGLLDADITGPSIPRMLGVDSFRGESDGEHLYPVENEEGIKVLSINLFNEKEDEPVIWRGPLLAKAIDQFWSDTIWGDLDYLIIDFPPGTSDVVLTAFQTITFSGIVIVATPQDYVSMIVRKSINMASMLKTPVLGVVENMRTMVCPHCGSEVALFDDGTQNGAQRMGLPLLASLPWRKDLAQSRALRWSALGDAIRKDADSLANEVELALASVSAVGSAAPQA</sequence>
<dbReference type="SUPFAM" id="SSF52540">
    <property type="entry name" value="P-loop containing nucleoside triphosphate hydrolases"/>
    <property type="match status" value="1"/>
</dbReference>
<evidence type="ECO:0000313" key="7">
    <source>
        <dbReference type="EMBL" id="SLM18869.1"/>
    </source>
</evidence>
<keyword evidence="6" id="KW-0378">Hydrolase</keyword>
<dbReference type="GO" id="GO:0046872">
    <property type="term" value="F:metal ion binding"/>
    <property type="evidence" value="ECO:0007669"/>
    <property type="project" value="UniProtKB-KW"/>
</dbReference>
<gene>
    <name evidence="7" type="ORF">SPIRO4BDMA_50384</name>
</gene>
<comment type="function">
    <text evidence="6">Binds and transfers iron-sulfur (Fe-S) clusters to target apoproteins. Can hydrolyze ATP.</text>
</comment>
<protein>
    <recommendedName>
        <fullName evidence="6">Iron-sulfur cluster carrier protein</fullName>
    </recommendedName>
</protein>
<evidence type="ECO:0000256" key="6">
    <source>
        <dbReference type="HAMAP-Rule" id="MF_02040"/>
    </source>
</evidence>
<reference evidence="7" key="1">
    <citation type="submission" date="2017-02" db="EMBL/GenBank/DDBJ databases">
        <authorList>
            <person name="Regsiter A."/>
            <person name="William W."/>
        </authorList>
    </citation>
    <scope>NUCLEOTIDE SEQUENCE</scope>
    <source>
        <strain evidence="7">BdmA 4</strain>
    </source>
</reference>
<dbReference type="AlphaFoldDB" id="A0A3P3XS23"/>
<keyword evidence="3 6" id="KW-0067">ATP-binding</keyword>
<evidence type="ECO:0000256" key="1">
    <source>
        <dbReference type="ARBA" id="ARBA00022723"/>
    </source>
</evidence>
<dbReference type="GO" id="GO:0016887">
    <property type="term" value="F:ATP hydrolysis activity"/>
    <property type="evidence" value="ECO:0007669"/>
    <property type="project" value="UniProtKB-UniRule"/>
</dbReference>
<comment type="subunit">
    <text evidence="6">Homodimer.</text>
</comment>
<dbReference type="FunFam" id="3.40.50.300:FF:001119">
    <property type="entry name" value="Iron-sulfur cluster carrier protein"/>
    <property type="match status" value="1"/>
</dbReference>
<accession>A0A3P3XS23</accession>
<keyword evidence="5 6" id="KW-0411">Iron-sulfur</keyword>
<dbReference type="InterPro" id="IPR033756">
    <property type="entry name" value="YlxH/NBP35"/>
</dbReference>
<dbReference type="GO" id="GO:0016226">
    <property type="term" value="P:iron-sulfur cluster assembly"/>
    <property type="evidence" value="ECO:0007669"/>
    <property type="project" value="InterPro"/>
</dbReference>
<proteinExistence type="inferred from homology"/>
<dbReference type="PROSITE" id="PS01215">
    <property type="entry name" value="MRP"/>
    <property type="match status" value="1"/>
</dbReference>
<dbReference type="GO" id="GO:0005524">
    <property type="term" value="F:ATP binding"/>
    <property type="evidence" value="ECO:0007669"/>
    <property type="project" value="UniProtKB-UniRule"/>
</dbReference>
<dbReference type="PANTHER" id="PTHR42961">
    <property type="entry name" value="IRON-SULFUR PROTEIN NUBPL"/>
    <property type="match status" value="1"/>
</dbReference>
<dbReference type="Gene3D" id="3.40.50.300">
    <property type="entry name" value="P-loop containing nucleotide triphosphate hydrolases"/>
    <property type="match status" value="1"/>
</dbReference>
<dbReference type="EMBL" id="FWDO01000005">
    <property type="protein sequence ID" value="SLM18869.1"/>
    <property type="molecule type" value="Genomic_DNA"/>
</dbReference>
<feature type="binding site" evidence="6">
    <location>
        <begin position="22"/>
        <end position="29"/>
    </location>
    <ligand>
        <name>ATP</name>
        <dbReference type="ChEBI" id="CHEBI:30616"/>
    </ligand>
</feature>
<evidence type="ECO:0000256" key="2">
    <source>
        <dbReference type="ARBA" id="ARBA00022741"/>
    </source>
</evidence>
<dbReference type="CDD" id="cd02037">
    <property type="entry name" value="Mrp_NBP35"/>
    <property type="match status" value="1"/>
</dbReference>
<dbReference type="PANTHER" id="PTHR42961:SF2">
    <property type="entry name" value="IRON-SULFUR PROTEIN NUBPL"/>
    <property type="match status" value="1"/>
</dbReference>
<dbReference type="InterPro" id="IPR019591">
    <property type="entry name" value="Mrp/NBP35_ATP-bd"/>
</dbReference>
<keyword evidence="1 6" id="KW-0479">Metal-binding</keyword>
<dbReference type="InterPro" id="IPR044304">
    <property type="entry name" value="NUBPL-like"/>
</dbReference>